<gene>
    <name evidence="2" type="ORF">DCF17_09495</name>
</gene>
<dbReference type="InterPro" id="IPR037401">
    <property type="entry name" value="SnoaL-like"/>
</dbReference>
<organism evidence="2 3">
    <name type="scientific">Shackletoniella antarctica</name>
    <dbReference type="NCBI Taxonomy" id="268115"/>
    <lineage>
        <taxon>Bacteria</taxon>
        <taxon>Bacillati</taxon>
        <taxon>Cyanobacteriota</taxon>
        <taxon>Cyanophyceae</taxon>
        <taxon>Oculatellales</taxon>
        <taxon>Oculatellaceae</taxon>
        <taxon>Shackletoniella</taxon>
    </lineage>
</organism>
<dbReference type="AlphaFoldDB" id="A0A2W4WC53"/>
<feature type="domain" description="SnoaL-like" evidence="1">
    <location>
        <begin position="21"/>
        <end position="93"/>
    </location>
</feature>
<dbReference type="EMBL" id="QBMN01000053">
    <property type="protein sequence ID" value="PZO42070.1"/>
    <property type="molecule type" value="Genomic_DNA"/>
</dbReference>
<dbReference type="Proteomes" id="UP000249081">
    <property type="component" value="Unassembled WGS sequence"/>
</dbReference>
<evidence type="ECO:0000313" key="3">
    <source>
        <dbReference type="Proteomes" id="UP000249081"/>
    </source>
</evidence>
<sequence length="137" mass="14666">MTMVTPTAEGDLNLAAIAPVVERYFAGFNAADYCAVAALFEDDGVLLAPFEAPIVGSEAIYTYLQTEAIAMQATPVEVETTPGENGSHRVVVKGCVKTRLFTVNVRWTFGLTAANTLQSAEIRLLASLQELVQLNQG</sequence>
<evidence type="ECO:0000259" key="1">
    <source>
        <dbReference type="Pfam" id="PF12680"/>
    </source>
</evidence>
<protein>
    <submittedName>
        <fullName evidence="2">Nuclear transport factor 2</fullName>
    </submittedName>
</protein>
<dbReference type="Gene3D" id="3.10.450.50">
    <property type="match status" value="1"/>
</dbReference>
<dbReference type="SUPFAM" id="SSF54427">
    <property type="entry name" value="NTF2-like"/>
    <property type="match status" value="1"/>
</dbReference>
<reference evidence="3" key="1">
    <citation type="submission" date="2018-04" db="EMBL/GenBank/DDBJ databases">
        <authorList>
            <person name="Cornet L."/>
        </authorList>
    </citation>
    <scope>NUCLEOTIDE SEQUENCE [LARGE SCALE GENOMIC DNA]</scope>
</reference>
<dbReference type="InterPro" id="IPR032710">
    <property type="entry name" value="NTF2-like_dom_sf"/>
</dbReference>
<evidence type="ECO:0000313" key="2">
    <source>
        <dbReference type="EMBL" id="PZO42070.1"/>
    </source>
</evidence>
<comment type="caution">
    <text evidence="2">The sequence shown here is derived from an EMBL/GenBank/DDBJ whole genome shotgun (WGS) entry which is preliminary data.</text>
</comment>
<proteinExistence type="predicted"/>
<accession>A0A2W4WC53</accession>
<dbReference type="Pfam" id="PF12680">
    <property type="entry name" value="SnoaL_2"/>
    <property type="match status" value="1"/>
</dbReference>
<name>A0A2W4WC53_9CYAN</name>
<reference evidence="2 3" key="2">
    <citation type="submission" date="2018-06" db="EMBL/GenBank/DDBJ databases">
        <title>Metagenomic assembly of (sub)arctic Cyanobacteria and their associated microbiome from non-axenic cultures.</title>
        <authorList>
            <person name="Baurain D."/>
        </authorList>
    </citation>
    <scope>NUCLEOTIDE SEQUENCE [LARGE SCALE GENOMIC DNA]</scope>
    <source>
        <strain evidence="2">ULC041bin1</strain>
    </source>
</reference>